<evidence type="ECO:0000256" key="1">
    <source>
        <dbReference type="SAM" id="MobiDB-lite"/>
    </source>
</evidence>
<feature type="compositionally biased region" description="Polar residues" evidence="1">
    <location>
        <begin position="18"/>
        <end position="30"/>
    </location>
</feature>
<feature type="region of interest" description="Disordered" evidence="1">
    <location>
        <begin position="319"/>
        <end position="380"/>
    </location>
</feature>
<dbReference type="GO" id="GO:0006325">
    <property type="term" value="P:chromatin organization"/>
    <property type="evidence" value="ECO:0007669"/>
    <property type="project" value="TreeGrafter"/>
</dbReference>
<accession>A0AAP0LA57</accession>
<feature type="compositionally biased region" description="Low complexity" evidence="1">
    <location>
        <begin position="664"/>
        <end position="675"/>
    </location>
</feature>
<feature type="region of interest" description="Disordered" evidence="1">
    <location>
        <begin position="124"/>
        <end position="148"/>
    </location>
</feature>
<feature type="region of interest" description="Disordered" evidence="1">
    <location>
        <begin position="594"/>
        <end position="629"/>
    </location>
</feature>
<dbReference type="GO" id="GO:0005634">
    <property type="term" value="C:nucleus"/>
    <property type="evidence" value="ECO:0007669"/>
    <property type="project" value="TreeGrafter"/>
</dbReference>
<feature type="region of interest" description="Disordered" evidence="1">
    <location>
        <begin position="185"/>
        <end position="235"/>
    </location>
</feature>
<feature type="compositionally biased region" description="Polar residues" evidence="1">
    <location>
        <begin position="644"/>
        <end position="659"/>
    </location>
</feature>
<dbReference type="AlphaFoldDB" id="A0AAP0LA57"/>
<keyword evidence="4" id="KW-1185">Reference proteome</keyword>
<dbReference type="Pfam" id="PF08729">
    <property type="entry name" value="HUN"/>
    <property type="match status" value="1"/>
</dbReference>
<reference evidence="3 4" key="1">
    <citation type="submission" date="2024-01" db="EMBL/GenBank/DDBJ databases">
        <title>Genome assemblies of Stephania.</title>
        <authorList>
            <person name="Yang L."/>
        </authorList>
    </citation>
    <scope>NUCLEOTIDE SEQUENCE [LARGE SCALE GENOMIC DNA]</scope>
    <source>
        <strain evidence="3">JXDWG</strain>
        <tissue evidence="3">Leaf</tissue>
    </source>
</reference>
<dbReference type="InterPro" id="IPR014840">
    <property type="entry name" value="HRD"/>
</dbReference>
<feature type="region of interest" description="Disordered" evidence="1">
    <location>
        <begin position="644"/>
        <end position="678"/>
    </location>
</feature>
<protein>
    <recommendedName>
        <fullName evidence="2">Hpc2-related domain-containing protein</fullName>
    </recommendedName>
</protein>
<feature type="region of interest" description="Disordered" evidence="1">
    <location>
        <begin position="63"/>
        <end position="112"/>
    </location>
</feature>
<feature type="compositionally biased region" description="Basic and acidic residues" evidence="1">
    <location>
        <begin position="719"/>
        <end position="733"/>
    </location>
</feature>
<feature type="compositionally biased region" description="Basic and acidic residues" evidence="1">
    <location>
        <begin position="339"/>
        <end position="352"/>
    </location>
</feature>
<name>A0AAP0LA57_9MAGN</name>
<evidence type="ECO:0000313" key="3">
    <source>
        <dbReference type="EMBL" id="KAK9167382.1"/>
    </source>
</evidence>
<feature type="compositionally biased region" description="Acidic residues" evidence="1">
    <location>
        <begin position="131"/>
        <end position="148"/>
    </location>
</feature>
<dbReference type="EMBL" id="JBBNAG010000001">
    <property type="protein sequence ID" value="KAK9167382.1"/>
    <property type="molecule type" value="Genomic_DNA"/>
</dbReference>
<dbReference type="PANTHER" id="PTHR21669:SF28">
    <property type="entry name" value="YEMANUCLEIN"/>
    <property type="match status" value="1"/>
</dbReference>
<feature type="region of interest" description="Disordered" evidence="1">
    <location>
        <begin position="718"/>
        <end position="747"/>
    </location>
</feature>
<feature type="compositionally biased region" description="Pro residues" evidence="1">
    <location>
        <begin position="73"/>
        <end position="85"/>
    </location>
</feature>
<feature type="compositionally biased region" description="Polar residues" evidence="1">
    <location>
        <begin position="353"/>
        <end position="367"/>
    </location>
</feature>
<feature type="domain" description="Hpc2-related" evidence="2">
    <location>
        <begin position="138"/>
        <end position="180"/>
    </location>
</feature>
<gene>
    <name evidence="3" type="ORF">Scep_002573</name>
</gene>
<feature type="region of interest" description="Disordered" evidence="1">
    <location>
        <begin position="1"/>
        <end position="36"/>
    </location>
</feature>
<feature type="compositionally biased region" description="Basic and acidic residues" evidence="1">
    <location>
        <begin position="319"/>
        <end position="330"/>
    </location>
</feature>
<dbReference type="Proteomes" id="UP001419268">
    <property type="component" value="Unassembled WGS sequence"/>
</dbReference>
<comment type="caution">
    <text evidence="3">The sequence shown here is derived from an EMBL/GenBank/DDBJ whole genome shotgun (WGS) entry which is preliminary data.</text>
</comment>
<feature type="compositionally biased region" description="Polar residues" evidence="1">
    <location>
        <begin position="1"/>
        <end position="10"/>
    </location>
</feature>
<feature type="compositionally biased region" description="Basic and acidic residues" evidence="1">
    <location>
        <begin position="207"/>
        <end position="225"/>
    </location>
</feature>
<evidence type="ECO:0000313" key="4">
    <source>
        <dbReference type="Proteomes" id="UP001419268"/>
    </source>
</evidence>
<feature type="compositionally biased region" description="Basic residues" evidence="1">
    <location>
        <begin position="194"/>
        <end position="206"/>
    </location>
</feature>
<proteinExistence type="predicted"/>
<sequence>MEEKTSSSAGGATMARVSPSSFAQHQQSLAPTAIDRQRFSVELKPGETTFVSWKKLVKDANRTAAAAAANGSLPPPSAVAPPPSGAHPALESRIAPPGQLAESELNEPPSNRFSAVIEKIERLYMGKHSSDEEELGETPDDDQYDTEDSFIDDADLDEYFEVDKSTTKHNGFFVNRGVLEHIDEPVESPNHLLNKGRKKELKRRRREKDSEHVPNKHAKGNEKMKTGPRSVPLIGNKLPAQGVAAVRDHNRDEKLPNQMTLPIVNSERKSVSSNVKLDPSFTTCVQNREASIVPIEAKNSEAQMTIVSLPSSIDVIHQGHQDKAGSETHSKNLLSETIEPEKSTKVRDKEKNGSLSSSKCSLQTTKAPSVHLKEGSSGRPKGAMLERAIRELEMIVAESRPPTMEVQDTDTSSQAVKRRLPREVKQKLAKVARLAQSSHGKISEELIQRLMSTLGDRVQLKTLKRNLKEMVELGLSAKQEKHNRFQQIKKEVVEMIRTRAPFLKPKEDKICDQGVLSSEEKGAQKRKYSMDDVLEDKICDLYDLYVEGMDEYKGPQIRKLYVELAELWPNGCMDNHGIKSAVCRAKERKRVLYNRHKDQEKVKRKKLSSTSRSEDAFRGDASSLVQSRPVQDRKVADGFQVSASSNGALSSPTIATQLPTFGKSPSSSANSLPSLDLQKQEKVKVSASAFLEEARKTMDGIGVKKKVKKSNSGFISTDVRLEKPLSHQNIKEKPKQHKQNLNLSPQS</sequence>
<evidence type="ECO:0000259" key="2">
    <source>
        <dbReference type="Pfam" id="PF08729"/>
    </source>
</evidence>
<dbReference type="PANTHER" id="PTHR21669">
    <property type="entry name" value="CAPZ-INTERACTING PROTEIN AND RELATED PROTEINS"/>
    <property type="match status" value="1"/>
</dbReference>
<organism evidence="3 4">
    <name type="scientific">Stephania cephalantha</name>
    <dbReference type="NCBI Taxonomy" id="152367"/>
    <lineage>
        <taxon>Eukaryota</taxon>
        <taxon>Viridiplantae</taxon>
        <taxon>Streptophyta</taxon>
        <taxon>Embryophyta</taxon>
        <taxon>Tracheophyta</taxon>
        <taxon>Spermatophyta</taxon>
        <taxon>Magnoliopsida</taxon>
        <taxon>Ranunculales</taxon>
        <taxon>Menispermaceae</taxon>
        <taxon>Menispermoideae</taxon>
        <taxon>Cissampelideae</taxon>
        <taxon>Stephania</taxon>
    </lineage>
</organism>